<organism evidence="1 2">
    <name type="scientific">Plectus sambesii</name>
    <dbReference type="NCBI Taxonomy" id="2011161"/>
    <lineage>
        <taxon>Eukaryota</taxon>
        <taxon>Metazoa</taxon>
        <taxon>Ecdysozoa</taxon>
        <taxon>Nematoda</taxon>
        <taxon>Chromadorea</taxon>
        <taxon>Plectida</taxon>
        <taxon>Plectina</taxon>
        <taxon>Plectoidea</taxon>
        <taxon>Plectidae</taxon>
        <taxon>Plectus</taxon>
    </lineage>
</organism>
<protein>
    <submittedName>
        <fullName evidence="2">Uncharacterized protein</fullName>
    </submittedName>
</protein>
<proteinExistence type="predicted"/>
<sequence length="170" mass="18678">MGVKRVAALLKTSLGSGGRRLVRHTNKRKTRTKSVLISRQYPSEDADLFVFMIRGQKTDVVVAGAHRPLTIKKHPSTLPLVIVPGQQHERCSSCFGWPSALSPQAPTTFATKTLLKYTPRLAVSLPRSGDSLVNDNYTTFPPPLNVNIPSWVGSPDAEIVGSRIKYRKSS</sequence>
<keyword evidence="1" id="KW-1185">Reference proteome</keyword>
<evidence type="ECO:0000313" key="2">
    <source>
        <dbReference type="WBParaSite" id="PSAMB.scaffold3449size18225.g21504.t2"/>
    </source>
</evidence>
<evidence type="ECO:0000313" key="1">
    <source>
        <dbReference type="Proteomes" id="UP000887566"/>
    </source>
</evidence>
<dbReference type="AlphaFoldDB" id="A0A914W7G9"/>
<dbReference type="Proteomes" id="UP000887566">
    <property type="component" value="Unplaced"/>
</dbReference>
<dbReference type="WBParaSite" id="PSAMB.scaffold3449size18225.g21504.t2">
    <property type="protein sequence ID" value="PSAMB.scaffold3449size18225.g21504.t2"/>
    <property type="gene ID" value="PSAMB.scaffold3449size18225.g21504"/>
</dbReference>
<reference evidence="2" key="1">
    <citation type="submission" date="2022-11" db="UniProtKB">
        <authorList>
            <consortium name="WormBaseParasite"/>
        </authorList>
    </citation>
    <scope>IDENTIFICATION</scope>
</reference>
<accession>A0A914W7G9</accession>
<name>A0A914W7G9_9BILA</name>